<feature type="region of interest" description="Disordered" evidence="15">
    <location>
        <begin position="63"/>
        <end position="108"/>
    </location>
</feature>
<evidence type="ECO:0000256" key="9">
    <source>
        <dbReference type="ARBA" id="ARBA00023004"/>
    </source>
</evidence>
<keyword evidence="18" id="KW-1185">Reference proteome</keyword>
<feature type="region of interest" description="Disordered" evidence="15">
    <location>
        <begin position="134"/>
        <end position="157"/>
    </location>
</feature>
<proteinExistence type="predicted"/>
<keyword evidence="9" id="KW-0408">Iron</keyword>
<dbReference type="PROSITE" id="PS51193">
    <property type="entry name" value="HELICASE_ATP_BIND_2"/>
    <property type="match status" value="1"/>
</dbReference>
<dbReference type="InterPro" id="IPR006555">
    <property type="entry name" value="ATP-dep_Helicase_C"/>
</dbReference>
<evidence type="ECO:0000256" key="4">
    <source>
        <dbReference type="ARBA" id="ARBA00022741"/>
    </source>
</evidence>
<feature type="domain" description="Helicase ATP-binding" evidence="16">
    <location>
        <begin position="176"/>
        <end position="466"/>
    </location>
</feature>
<dbReference type="InterPro" id="IPR006554">
    <property type="entry name" value="Helicase-like_DEXD_c2"/>
</dbReference>
<keyword evidence="13" id="KW-0413">Isomerase</keyword>
<evidence type="ECO:0000256" key="12">
    <source>
        <dbReference type="ARBA" id="ARBA00023204"/>
    </source>
</evidence>
<evidence type="ECO:0000256" key="8">
    <source>
        <dbReference type="ARBA" id="ARBA00022840"/>
    </source>
</evidence>
<dbReference type="PANTHER" id="PTHR11472:SF34">
    <property type="entry name" value="REGULATOR OF TELOMERE ELONGATION HELICASE 1"/>
    <property type="match status" value="1"/>
</dbReference>
<dbReference type="NCBIfam" id="TIGR00604">
    <property type="entry name" value="rad3"/>
    <property type="match status" value="1"/>
</dbReference>
<dbReference type="GO" id="GO:0046872">
    <property type="term" value="F:metal ion binding"/>
    <property type="evidence" value="ECO:0007669"/>
    <property type="project" value="UniProtKB-KW"/>
</dbReference>
<dbReference type="GO" id="GO:0016818">
    <property type="term" value="F:hydrolase activity, acting on acid anhydrides, in phosphorus-containing anhydrides"/>
    <property type="evidence" value="ECO:0007669"/>
    <property type="project" value="InterPro"/>
</dbReference>
<name>A0AA36J1Y8_9DINO</name>
<dbReference type="PANTHER" id="PTHR11472">
    <property type="entry name" value="DNA REPAIR DEAD HELICASE RAD3/XP-D SUBFAMILY MEMBER"/>
    <property type="match status" value="1"/>
</dbReference>
<accession>A0AA36J1Y8</accession>
<keyword evidence="5" id="KW-0227">DNA damage</keyword>
<evidence type="ECO:0000259" key="16">
    <source>
        <dbReference type="PROSITE" id="PS51193"/>
    </source>
</evidence>
<dbReference type="Pfam" id="PF06733">
    <property type="entry name" value="DEAD_2"/>
    <property type="match status" value="1"/>
</dbReference>
<dbReference type="GO" id="GO:0005524">
    <property type="term" value="F:ATP binding"/>
    <property type="evidence" value="ECO:0007669"/>
    <property type="project" value="UniProtKB-KW"/>
</dbReference>
<evidence type="ECO:0000256" key="15">
    <source>
        <dbReference type="SAM" id="MobiDB-lite"/>
    </source>
</evidence>
<evidence type="ECO:0000256" key="6">
    <source>
        <dbReference type="ARBA" id="ARBA00022801"/>
    </source>
</evidence>
<dbReference type="InterPro" id="IPR010614">
    <property type="entry name" value="RAD3-like_helicase_DEAD"/>
</dbReference>
<comment type="caution">
    <text evidence="17">The sequence shown here is derived from an EMBL/GenBank/DDBJ whole genome shotgun (WGS) entry which is preliminary data.</text>
</comment>
<dbReference type="GO" id="GO:0006281">
    <property type="term" value="P:DNA repair"/>
    <property type="evidence" value="ECO:0007669"/>
    <property type="project" value="UniProtKB-KW"/>
</dbReference>
<comment type="subcellular location">
    <subcellularLocation>
        <location evidence="1">Nucleus</location>
    </subcellularLocation>
</comment>
<dbReference type="GO" id="GO:0003678">
    <property type="term" value="F:DNA helicase activity"/>
    <property type="evidence" value="ECO:0007669"/>
    <property type="project" value="InterPro"/>
</dbReference>
<keyword evidence="8" id="KW-0067">ATP-binding</keyword>
<keyword evidence="2" id="KW-0004">4Fe-4S</keyword>
<dbReference type="SMART" id="SM00491">
    <property type="entry name" value="HELICc2"/>
    <property type="match status" value="1"/>
</dbReference>
<sequence length="925" mass="101970">MRPRKPWRPHRPSKSAPFVMRRWVPRRRRCIAWAPRADCSTASMGSACGAGWSPAGAVLPSPAAPTAGAPWRSTRSAWPRSWTKPPCRSSWPTTRPARPDGCDSGSPAWTARSQAIQGLQRRFDALDLALAQTREEPQRHPEQTGLEEDPIQEPWRPRKPCPLASGNCRQRLQVGEVEVLFPFQSVLPPQQQVITKVVNGALQGRHVLIESPTGTGKTMALLCAALAAQRRMALLRGKAPRVIFGTRTHAQIKQVVNEVRRSPYRPWLQVVGGRDQNLCIQPRVLEQARTDDALSSQACRLARRGAERGRNSNVVAADGRVAEADVKCDVWLPLQELSVVAGAHQQMRSEADGSGGMLDMEDLAALGGRLNCCPYFLSRAALANAELVICPYNYLLGEQLAVAMGLDERDIVIIDEGHNLEDYCCEIGSESVTGSTLLEILNRIEEAEIYLQEFRSEGVDFLRLSLVKTTVQAIQRLCSEVMDVGPGSTWNSTLEARPSVMEFLERAGVEQSFVGAVRHFQEVLQGRRGVAGSARMEGLSMQVLKSLRELEGLAAALARCIEAPRQFKIHLEAVGVSARGTVRSSQSQRASQEATVGASDFELSILLVRPEAVFQPLADSAHCVIVASGTLAPVAAFQVALGPAFCNRLLPGVLEAPHVISSSQLGVVFVGSGPSRSLRCTREPMAQSEFLQDLGKLLLLLLKEIPGGVLVFMPSKKGLEDAQHEWRQSLGLQRSLWERLREVKGCVQMETESEALRRHQDAASEGAVLFCVYRGRASEGLSLSDVAVRGVICVGIPLRPLNPAVRLKRSYYDQVKPNGKNGEDWYSQDAHRAVNQALGRAVRHRQDYGAVVLVDERWTCAGSMRAVRYLPKWLRELIGINDGIRGQHLAFHLEKVLQSLRQHFARHAGEPEDFQTSRMVRPRTI</sequence>
<evidence type="ECO:0000313" key="18">
    <source>
        <dbReference type="Proteomes" id="UP001178507"/>
    </source>
</evidence>
<dbReference type="AlphaFoldDB" id="A0AA36J1Y8"/>
<evidence type="ECO:0000256" key="11">
    <source>
        <dbReference type="ARBA" id="ARBA00023125"/>
    </source>
</evidence>
<evidence type="ECO:0000256" key="2">
    <source>
        <dbReference type="ARBA" id="ARBA00022485"/>
    </source>
</evidence>
<dbReference type="InterPro" id="IPR013020">
    <property type="entry name" value="Rad3/Chl1-like"/>
</dbReference>
<evidence type="ECO:0000256" key="1">
    <source>
        <dbReference type="ARBA" id="ARBA00004123"/>
    </source>
</evidence>
<keyword evidence="6" id="KW-0378">Hydrolase</keyword>
<keyword evidence="3" id="KW-0479">Metal-binding</keyword>
<dbReference type="GO" id="GO:0051539">
    <property type="term" value="F:4 iron, 4 sulfur cluster binding"/>
    <property type="evidence" value="ECO:0007669"/>
    <property type="project" value="UniProtKB-KW"/>
</dbReference>
<dbReference type="Pfam" id="PF13307">
    <property type="entry name" value="Helicase_C_2"/>
    <property type="match status" value="1"/>
</dbReference>
<keyword evidence="7" id="KW-0347">Helicase</keyword>
<dbReference type="InterPro" id="IPR045028">
    <property type="entry name" value="DinG/Rad3-like"/>
</dbReference>
<keyword evidence="10" id="KW-0411">Iron-sulfur</keyword>
<keyword evidence="4" id="KW-0547">Nucleotide-binding</keyword>
<dbReference type="GO" id="GO:0005634">
    <property type="term" value="C:nucleus"/>
    <property type="evidence" value="ECO:0007669"/>
    <property type="project" value="UniProtKB-SubCell"/>
</dbReference>
<dbReference type="InterPro" id="IPR027417">
    <property type="entry name" value="P-loop_NTPase"/>
</dbReference>
<gene>
    <name evidence="17" type="ORF">EVOR1521_LOCUS21112</name>
</gene>
<keyword evidence="11" id="KW-0238">DNA-binding</keyword>
<dbReference type="SUPFAM" id="SSF52540">
    <property type="entry name" value="P-loop containing nucleoside triphosphate hydrolases"/>
    <property type="match status" value="2"/>
</dbReference>
<evidence type="ECO:0000256" key="3">
    <source>
        <dbReference type="ARBA" id="ARBA00022723"/>
    </source>
</evidence>
<organism evidence="17 18">
    <name type="scientific">Effrenium voratum</name>
    <dbReference type="NCBI Taxonomy" id="2562239"/>
    <lineage>
        <taxon>Eukaryota</taxon>
        <taxon>Sar</taxon>
        <taxon>Alveolata</taxon>
        <taxon>Dinophyceae</taxon>
        <taxon>Suessiales</taxon>
        <taxon>Symbiodiniaceae</taxon>
        <taxon>Effrenium</taxon>
    </lineage>
</organism>
<evidence type="ECO:0000313" key="17">
    <source>
        <dbReference type="EMBL" id="CAJ1397006.1"/>
    </source>
</evidence>
<keyword evidence="12" id="KW-0234">DNA repair</keyword>
<dbReference type="InterPro" id="IPR014013">
    <property type="entry name" value="Helic_SF1/SF2_ATP-bd_DinG/Rad3"/>
</dbReference>
<evidence type="ECO:0000256" key="5">
    <source>
        <dbReference type="ARBA" id="ARBA00022763"/>
    </source>
</evidence>
<reference evidence="17" key="1">
    <citation type="submission" date="2023-08" db="EMBL/GenBank/DDBJ databases">
        <authorList>
            <person name="Chen Y."/>
            <person name="Shah S."/>
            <person name="Dougan E. K."/>
            <person name="Thang M."/>
            <person name="Chan C."/>
        </authorList>
    </citation>
    <scope>NUCLEOTIDE SEQUENCE</scope>
</reference>
<dbReference type="EMBL" id="CAUJNA010003250">
    <property type="protein sequence ID" value="CAJ1397006.1"/>
    <property type="molecule type" value="Genomic_DNA"/>
</dbReference>
<keyword evidence="14" id="KW-0539">Nucleus</keyword>
<evidence type="ECO:0000256" key="10">
    <source>
        <dbReference type="ARBA" id="ARBA00023014"/>
    </source>
</evidence>
<evidence type="ECO:0000256" key="13">
    <source>
        <dbReference type="ARBA" id="ARBA00023235"/>
    </source>
</evidence>
<dbReference type="Gene3D" id="3.40.50.300">
    <property type="entry name" value="P-loop containing nucleotide triphosphate hydrolases"/>
    <property type="match status" value="2"/>
</dbReference>
<dbReference type="Proteomes" id="UP001178507">
    <property type="component" value="Unassembled WGS sequence"/>
</dbReference>
<evidence type="ECO:0000256" key="7">
    <source>
        <dbReference type="ARBA" id="ARBA00022806"/>
    </source>
</evidence>
<evidence type="ECO:0000256" key="14">
    <source>
        <dbReference type="ARBA" id="ARBA00023242"/>
    </source>
</evidence>
<dbReference type="GO" id="GO:0003677">
    <property type="term" value="F:DNA binding"/>
    <property type="evidence" value="ECO:0007669"/>
    <property type="project" value="UniProtKB-KW"/>
</dbReference>
<protein>
    <recommendedName>
        <fullName evidence="16">Helicase ATP-binding domain-containing protein</fullName>
    </recommendedName>
</protein>
<dbReference type="SMART" id="SM00488">
    <property type="entry name" value="DEXDc2"/>
    <property type="match status" value="1"/>
</dbReference>